<evidence type="ECO:0000313" key="3">
    <source>
        <dbReference type="Proteomes" id="UP000829194"/>
    </source>
</evidence>
<protein>
    <recommendedName>
        <fullName evidence="4">Transmembrane protein</fullName>
    </recommendedName>
</protein>
<sequence length="157" mass="16372">MDSNNPYEAPAAAVVDAVADTGRPLFRTSGIYVATFLGSALAGGWVLAMNHAALGQFDLARKVRWAGLAGMVVVVALSMLLPEQVPGIVYLIPQMLAVGYWMKHTQGDTIAARVSAGLPMRSNWVAAGVGVLVALVLLAALLGLVAIAIYGFGFEMS</sequence>
<feature type="transmembrane region" description="Helical" evidence="1">
    <location>
        <begin position="31"/>
        <end position="53"/>
    </location>
</feature>
<feature type="transmembrane region" description="Helical" evidence="1">
    <location>
        <begin position="65"/>
        <end position="81"/>
    </location>
</feature>
<feature type="transmembrane region" description="Helical" evidence="1">
    <location>
        <begin position="124"/>
        <end position="152"/>
    </location>
</feature>
<keyword evidence="3" id="KW-1185">Reference proteome</keyword>
<dbReference type="RefSeq" id="WP_057944791.1">
    <property type="nucleotide sequence ID" value="NZ_CP011131.1"/>
</dbReference>
<name>A0ABY3XCD1_9GAMM</name>
<evidence type="ECO:0008006" key="4">
    <source>
        <dbReference type="Google" id="ProtNLM"/>
    </source>
</evidence>
<dbReference type="EMBL" id="CP093547">
    <property type="protein sequence ID" value="UNP29310.1"/>
    <property type="molecule type" value="Genomic_DNA"/>
</dbReference>
<accession>A0ABY3XCD1</accession>
<keyword evidence="1" id="KW-0472">Membrane</keyword>
<organism evidence="2 3">
    <name type="scientific">Lysobacter gummosus</name>
    <dbReference type="NCBI Taxonomy" id="262324"/>
    <lineage>
        <taxon>Bacteria</taxon>
        <taxon>Pseudomonadati</taxon>
        <taxon>Pseudomonadota</taxon>
        <taxon>Gammaproteobacteria</taxon>
        <taxon>Lysobacterales</taxon>
        <taxon>Lysobacteraceae</taxon>
        <taxon>Lysobacter</taxon>
    </lineage>
</organism>
<keyword evidence="1" id="KW-1133">Transmembrane helix</keyword>
<gene>
    <name evidence="2" type="ORF">MOV92_23050</name>
</gene>
<proteinExistence type="predicted"/>
<dbReference type="Proteomes" id="UP000829194">
    <property type="component" value="Chromosome"/>
</dbReference>
<evidence type="ECO:0000313" key="2">
    <source>
        <dbReference type="EMBL" id="UNP29310.1"/>
    </source>
</evidence>
<keyword evidence="1" id="KW-0812">Transmembrane</keyword>
<evidence type="ECO:0000256" key="1">
    <source>
        <dbReference type="SAM" id="Phobius"/>
    </source>
</evidence>
<reference evidence="2 3" key="1">
    <citation type="submission" date="2022-03" db="EMBL/GenBank/DDBJ databases">
        <title>Complete genome sequence of Lysobacter capsici VKM B-2533 and Lysobacter gummosus 10.1.1, promising sources of lytic agents.</title>
        <authorList>
            <person name="Tarlachkov S.V."/>
            <person name="Kudryakova I.V."/>
            <person name="Afoshin A.S."/>
            <person name="Leontyevskaya E.A."/>
            <person name="Leontyevskaya N.V."/>
        </authorList>
    </citation>
    <scope>NUCLEOTIDE SEQUENCE [LARGE SCALE GENOMIC DNA]</scope>
    <source>
        <strain evidence="2 3">10.1.1</strain>
    </source>
</reference>